<evidence type="ECO:0000313" key="2">
    <source>
        <dbReference type="EMBL" id="MCQ4084912.1"/>
    </source>
</evidence>
<feature type="region of interest" description="Disordered" evidence="1">
    <location>
        <begin position="1"/>
        <end position="44"/>
    </location>
</feature>
<protein>
    <submittedName>
        <fullName evidence="2">Rv3235 family protein</fullName>
    </submittedName>
</protein>
<dbReference type="Proteomes" id="UP001057702">
    <property type="component" value="Unassembled WGS sequence"/>
</dbReference>
<dbReference type="RefSeq" id="WP_255923997.1">
    <property type="nucleotide sequence ID" value="NZ_JANFNG010000045.1"/>
</dbReference>
<dbReference type="Pfam" id="PF20060">
    <property type="entry name" value="DUF6459"/>
    <property type="match status" value="1"/>
</dbReference>
<accession>A0ABT1Q4P9</accession>
<evidence type="ECO:0000313" key="3">
    <source>
        <dbReference type="Proteomes" id="UP001057702"/>
    </source>
</evidence>
<sequence>MTTTTTIEHTAQTAQTARTAPPARRDTRRPGPGGRRPLAVSPADAARRRQAHYWFADRLVEVLSGQRPAGWMLRHMSGEATYDRLWQLAARGVLRPPAGRPAPVVKRCDKRAPAPDVLEAFARIASGEALRALAFRLERGLDQRWRCTAVDFTGPSW</sequence>
<keyword evidence="3" id="KW-1185">Reference proteome</keyword>
<proteinExistence type="predicted"/>
<dbReference type="InterPro" id="IPR045596">
    <property type="entry name" value="DUF6459"/>
</dbReference>
<organism evidence="2 3">
    <name type="scientific">Streptomyces humicola</name>
    <dbReference type="NCBI Taxonomy" id="2953240"/>
    <lineage>
        <taxon>Bacteria</taxon>
        <taxon>Bacillati</taxon>
        <taxon>Actinomycetota</taxon>
        <taxon>Actinomycetes</taxon>
        <taxon>Kitasatosporales</taxon>
        <taxon>Streptomycetaceae</taxon>
        <taxon>Streptomyces</taxon>
    </lineage>
</organism>
<evidence type="ECO:0000256" key="1">
    <source>
        <dbReference type="SAM" id="MobiDB-lite"/>
    </source>
</evidence>
<gene>
    <name evidence="2" type="ORF">NGB36_31185</name>
</gene>
<name>A0ABT1Q4P9_9ACTN</name>
<reference evidence="2" key="1">
    <citation type="submission" date="2022-06" db="EMBL/GenBank/DDBJ databases">
        <title>Draft genome sequence of Streptomyces sp. RB6PN25 isolated from peat swamp forest in Thailand.</title>
        <authorList>
            <person name="Duangmal K."/>
            <person name="Klaysubun C."/>
        </authorList>
    </citation>
    <scope>NUCLEOTIDE SEQUENCE</scope>
    <source>
        <strain evidence="2">RB6PN25</strain>
    </source>
</reference>
<feature type="compositionally biased region" description="Low complexity" evidence="1">
    <location>
        <begin position="1"/>
        <end position="22"/>
    </location>
</feature>
<dbReference type="EMBL" id="JANFNG010000045">
    <property type="protein sequence ID" value="MCQ4084912.1"/>
    <property type="molecule type" value="Genomic_DNA"/>
</dbReference>
<comment type="caution">
    <text evidence="2">The sequence shown here is derived from an EMBL/GenBank/DDBJ whole genome shotgun (WGS) entry which is preliminary data.</text>
</comment>